<feature type="transmembrane region" description="Helical" evidence="7">
    <location>
        <begin position="258"/>
        <end position="278"/>
    </location>
</feature>
<feature type="transmembrane region" description="Helical" evidence="7">
    <location>
        <begin position="174"/>
        <end position="193"/>
    </location>
</feature>
<feature type="transmembrane region" description="Helical" evidence="7">
    <location>
        <begin position="465"/>
        <end position="486"/>
    </location>
</feature>
<feature type="transmembrane region" description="Helical" evidence="7">
    <location>
        <begin position="534"/>
        <end position="557"/>
    </location>
</feature>
<feature type="transmembrane region" description="Helical" evidence="7">
    <location>
        <begin position="200"/>
        <end position="222"/>
    </location>
</feature>
<keyword evidence="3" id="KW-1003">Cell membrane</keyword>
<evidence type="ECO:0000313" key="10">
    <source>
        <dbReference type="Proteomes" id="UP000255328"/>
    </source>
</evidence>
<proteinExistence type="inferred from homology"/>
<keyword evidence="10" id="KW-1185">Reference proteome</keyword>
<feature type="transmembrane region" description="Helical" evidence="7">
    <location>
        <begin position="228"/>
        <end position="249"/>
    </location>
</feature>
<evidence type="ECO:0000256" key="3">
    <source>
        <dbReference type="ARBA" id="ARBA00022475"/>
    </source>
</evidence>
<keyword evidence="4 7" id="KW-0812">Transmembrane</keyword>
<keyword evidence="5 7" id="KW-1133">Transmembrane helix</keyword>
<dbReference type="GO" id="GO:0005886">
    <property type="term" value="C:plasma membrane"/>
    <property type="evidence" value="ECO:0007669"/>
    <property type="project" value="UniProtKB-SubCell"/>
</dbReference>
<comment type="similarity">
    <text evidence="2">Belongs to the peptide transporter carbon starvation (CstA) (TC 2.A.114) family.</text>
</comment>
<feature type="transmembrane region" description="Helical" evidence="7">
    <location>
        <begin position="436"/>
        <end position="459"/>
    </location>
</feature>
<dbReference type="InterPro" id="IPR051605">
    <property type="entry name" value="CstA"/>
</dbReference>
<dbReference type="PANTHER" id="PTHR30252">
    <property type="entry name" value="INNER MEMBRANE PEPTIDE TRANSPORTER"/>
    <property type="match status" value="1"/>
</dbReference>
<feature type="transmembrane region" description="Helical" evidence="7">
    <location>
        <begin position="332"/>
        <end position="356"/>
    </location>
</feature>
<dbReference type="Pfam" id="PF02554">
    <property type="entry name" value="CstA"/>
    <property type="match status" value="2"/>
</dbReference>
<accession>A0A377GX86</accession>
<protein>
    <submittedName>
        <fullName evidence="9">Carbon starvation protein A</fullName>
    </submittedName>
</protein>
<evidence type="ECO:0000256" key="2">
    <source>
        <dbReference type="ARBA" id="ARBA00007755"/>
    </source>
</evidence>
<dbReference type="PANTHER" id="PTHR30252:SF0">
    <property type="entry name" value="PEPTIDE TRANSPORTER CSTA"/>
    <property type="match status" value="1"/>
</dbReference>
<dbReference type="InterPro" id="IPR003706">
    <property type="entry name" value="CstA_N"/>
</dbReference>
<dbReference type="EMBL" id="UGGU01000003">
    <property type="protein sequence ID" value="STO31546.1"/>
    <property type="molecule type" value="Genomic_DNA"/>
</dbReference>
<dbReference type="Proteomes" id="UP000255328">
    <property type="component" value="Unassembled WGS sequence"/>
</dbReference>
<reference evidence="9 10" key="1">
    <citation type="submission" date="2018-06" db="EMBL/GenBank/DDBJ databases">
        <authorList>
            <consortium name="Pathogen Informatics"/>
            <person name="Doyle S."/>
        </authorList>
    </citation>
    <scope>NUCLEOTIDE SEQUENCE [LARGE SCALE GENOMIC DNA]</scope>
    <source>
        <strain evidence="9 10">NCTC10723</strain>
    </source>
</reference>
<organism evidence="9 10">
    <name type="scientific">Fusobacterium necrogenes</name>
    <dbReference type="NCBI Taxonomy" id="858"/>
    <lineage>
        <taxon>Bacteria</taxon>
        <taxon>Fusobacteriati</taxon>
        <taxon>Fusobacteriota</taxon>
        <taxon>Fusobacteriia</taxon>
        <taxon>Fusobacteriales</taxon>
        <taxon>Fusobacteriaceae</taxon>
        <taxon>Fusobacterium</taxon>
    </lineage>
</organism>
<feature type="domain" description="CstA N-terminal" evidence="8">
    <location>
        <begin position="363"/>
        <end position="509"/>
    </location>
</feature>
<evidence type="ECO:0000313" key="9">
    <source>
        <dbReference type="EMBL" id="STO31546.1"/>
    </source>
</evidence>
<evidence type="ECO:0000256" key="1">
    <source>
        <dbReference type="ARBA" id="ARBA00004651"/>
    </source>
</evidence>
<name>A0A377GX86_9FUSO</name>
<evidence type="ECO:0000256" key="4">
    <source>
        <dbReference type="ARBA" id="ARBA00022692"/>
    </source>
</evidence>
<dbReference type="RefSeq" id="WP_115269944.1">
    <property type="nucleotide sequence ID" value="NZ_UGGU01000003.1"/>
</dbReference>
<evidence type="ECO:0000256" key="6">
    <source>
        <dbReference type="ARBA" id="ARBA00023136"/>
    </source>
</evidence>
<feature type="domain" description="CstA N-terminal" evidence="8">
    <location>
        <begin position="3"/>
        <end position="355"/>
    </location>
</feature>
<gene>
    <name evidence="9" type="primary">cstA_2</name>
    <name evidence="9" type="ORF">NCTC10723_01000</name>
</gene>
<feature type="transmembrane region" description="Helical" evidence="7">
    <location>
        <begin position="84"/>
        <end position="108"/>
    </location>
</feature>
<dbReference type="OrthoDB" id="9761224at2"/>
<feature type="transmembrane region" description="Helical" evidence="7">
    <location>
        <begin position="493"/>
        <end position="514"/>
    </location>
</feature>
<comment type="subcellular location">
    <subcellularLocation>
        <location evidence="1">Cell membrane</location>
        <topology evidence="1">Multi-pass membrane protein</topology>
    </subcellularLocation>
</comment>
<keyword evidence="6 7" id="KW-0472">Membrane</keyword>
<feature type="transmembrane region" description="Helical" evidence="7">
    <location>
        <begin position="129"/>
        <end position="154"/>
    </location>
</feature>
<feature type="transmembrane region" description="Helical" evidence="7">
    <location>
        <begin position="298"/>
        <end position="320"/>
    </location>
</feature>
<sequence length="572" mass="61581">MKGITLLVITILCFLVAYITYGSWLAKQWDIDPKRKTPAHDFEDGVDYIPAKAPVLLGHHFASIAGAGPINGPIQAAVFGWVPVLLWIILGGIFFGAVQDFSAIVVSIRHKGKSLGEVIEENIGHRCKMLFTIFSWLVLLLVVAAFSDIVASTFQGYSINPDGTKVFYSANGSVATASMLFIPLSIAFGFLVYRKNAPLAVSSVVGVLLLALCIAVGLKYPIYLSKTFWLGVVFVYIFIASVTPVWILLQPRDYLNSFLLYFMIIAAVVGILGTNPTINLPAFTGWTNSFNGQVMFPYLFITVACGAISGFHSLIASGTTSKQLNNEGDAKLIGYGSMLIECILAVIALIAVGALFSNGKMPQGTPAVVFASAISGFFSKLGMGQAAVNTTFTVISLAISAFALTSLDTATRLGRFLFQELFTSNKAKENSKVQGYLGNMYVGTFITVGLGAVLCLGGYQNIWPLFGACNQLVAVPCFLGVSVWLAKKGKKNFMLLIPMFFMLAATMSSLLISFKTNLALLLNGKGSLAVQGLQVVVSLPIFVLALILVVEGMKVLWEHRKKKMGVIKSVNN</sequence>
<dbReference type="AlphaFoldDB" id="A0A377GX86"/>
<feature type="transmembrane region" description="Helical" evidence="7">
    <location>
        <begin position="386"/>
        <end position="407"/>
    </location>
</feature>
<evidence type="ECO:0000259" key="8">
    <source>
        <dbReference type="Pfam" id="PF02554"/>
    </source>
</evidence>
<evidence type="ECO:0000256" key="5">
    <source>
        <dbReference type="ARBA" id="ARBA00022989"/>
    </source>
</evidence>
<evidence type="ECO:0000256" key="7">
    <source>
        <dbReference type="SAM" id="Phobius"/>
    </source>
</evidence>
<dbReference type="GO" id="GO:0009267">
    <property type="term" value="P:cellular response to starvation"/>
    <property type="evidence" value="ECO:0007669"/>
    <property type="project" value="InterPro"/>
</dbReference>